<reference evidence="2 3" key="1">
    <citation type="submission" date="2021-07" db="EMBL/GenBank/DDBJ databases">
        <title>Isolation and characterization of bacteria from a gold mining with a capacity of golden bioaccumulation.</title>
        <authorList>
            <person name="Yang X.J."/>
        </authorList>
    </citation>
    <scope>NUCLEOTIDE SEQUENCE [LARGE SCALE GENOMIC DNA]</scope>
    <source>
        <strain evidence="2 3">Au29</strain>
    </source>
</reference>
<accession>A0ABX8TFG7</accession>
<keyword evidence="1" id="KW-0472">Membrane</keyword>
<keyword evidence="1" id="KW-0812">Transmembrane</keyword>
<feature type="transmembrane region" description="Helical" evidence="1">
    <location>
        <begin position="12"/>
        <end position="31"/>
    </location>
</feature>
<name>A0ABX8TFG7_9CAUL</name>
<keyword evidence="3" id="KW-1185">Reference proteome</keyword>
<evidence type="ECO:0008006" key="4">
    <source>
        <dbReference type="Google" id="ProtNLM"/>
    </source>
</evidence>
<evidence type="ECO:0000313" key="2">
    <source>
        <dbReference type="EMBL" id="QYC09414.1"/>
    </source>
</evidence>
<dbReference type="EMBL" id="CP080034">
    <property type="protein sequence ID" value="QYC09414.1"/>
    <property type="molecule type" value="Genomic_DNA"/>
</dbReference>
<gene>
    <name evidence="2" type="ORF">KWG56_12485</name>
</gene>
<dbReference type="RefSeq" id="WP_219355002.1">
    <property type="nucleotide sequence ID" value="NZ_CP080034.1"/>
</dbReference>
<evidence type="ECO:0000313" key="3">
    <source>
        <dbReference type="Proteomes" id="UP000824334"/>
    </source>
</evidence>
<protein>
    <recommendedName>
        <fullName evidence="4">PH domain-containing protein</fullName>
    </recommendedName>
</protein>
<evidence type="ECO:0000256" key="1">
    <source>
        <dbReference type="SAM" id="Phobius"/>
    </source>
</evidence>
<proteinExistence type="predicted"/>
<feature type="transmembrane region" description="Helical" evidence="1">
    <location>
        <begin position="37"/>
        <end position="58"/>
    </location>
</feature>
<keyword evidence="1" id="KW-1133">Transmembrane helix</keyword>
<dbReference type="GeneID" id="94376093"/>
<dbReference type="Proteomes" id="UP000824334">
    <property type="component" value="Chromosome"/>
</dbReference>
<sequence length="155" mass="17180">MKTTVITVSRIKYLLLLAMSLVFVVGPFASGMDVDDVVLQLCTGLFGLCAAAFAWVIIHPMRLHMNGEGFRVEGGFVRRPKLVRWGEVDSFFVFQPPRSGRIVGYNFKPDSRHVTSMTKVNRAFGADAGLPRGWSKSPDAVAAELNAYRERATRS</sequence>
<organism evidence="2 3">
    <name type="scientific">Brevundimonas nasdae</name>
    <dbReference type="NCBI Taxonomy" id="172043"/>
    <lineage>
        <taxon>Bacteria</taxon>
        <taxon>Pseudomonadati</taxon>
        <taxon>Pseudomonadota</taxon>
        <taxon>Alphaproteobacteria</taxon>
        <taxon>Caulobacterales</taxon>
        <taxon>Caulobacteraceae</taxon>
        <taxon>Brevundimonas</taxon>
    </lineage>
</organism>